<evidence type="ECO:0000256" key="8">
    <source>
        <dbReference type="ARBA" id="ARBA00023136"/>
    </source>
</evidence>
<accession>A0A553JU33</accession>
<keyword evidence="12" id="KW-0624">Polysaccharide degradation</keyword>
<dbReference type="EMBL" id="VKGK01000002">
    <property type="protein sequence ID" value="TRY15977.1"/>
    <property type="molecule type" value="Genomic_DNA"/>
</dbReference>
<reference evidence="17" key="1">
    <citation type="submission" date="2019-07" db="EMBL/GenBank/DDBJ databases">
        <title>Shewanella sp. YLB-08 draft genomic sequence.</title>
        <authorList>
            <person name="Yu L."/>
        </authorList>
    </citation>
    <scope>NUCLEOTIDE SEQUENCE [LARGE SCALE GENOMIC DNA]</scope>
    <source>
        <strain evidence="17">JCM 20706</strain>
    </source>
</reference>
<protein>
    <recommendedName>
        <fullName evidence="15">Endo-1,3-beta-glucanase btgC</fullName>
    </recommendedName>
    <alternativeName>
        <fullName evidence="14">Laminarinase btgC</fullName>
    </alternativeName>
</protein>
<keyword evidence="6" id="KW-0732">Signal</keyword>
<name>A0A553JU33_SHEHA</name>
<keyword evidence="9" id="KW-0325">Glycoprotein</keyword>
<comment type="subcellular location">
    <subcellularLocation>
        <location evidence="2">Cell membrane</location>
    </subcellularLocation>
    <subcellularLocation>
        <location evidence="1">Secreted</location>
        <location evidence="1">Cell wall</location>
    </subcellularLocation>
</comment>
<keyword evidence="5" id="KW-0964">Secreted</keyword>
<evidence type="ECO:0000256" key="12">
    <source>
        <dbReference type="ARBA" id="ARBA00023326"/>
    </source>
</evidence>
<dbReference type="Gene3D" id="3.20.20.80">
    <property type="entry name" value="Glycosidases"/>
    <property type="match status" value="1"/>
</dbReference>
<evidence type="ECO:0000256" key="10">
    <source>
        <dbReference type="ARBA" id="ARBA00023277"/>
    </source>
</evidence>
<evidence type="ECO:0000256" key="4">
    <source>
        <dbReference type="ARBA" id="ARBA00022512"/>
    </source>
</evidence>
<dbReference type="InterPro" id="IPR017853">
    <property type="entry name" value="GH"/>
</dbReference>
<dbReference type="OrthoDB" id="9806824at2"/>
<dbReference type="GO" id="GO:0042973">
    <property type="term" value="F:glucan endo-1,3-beta-D-glucosidase activity"/>
    <property type="evidence" value="ECO:0007669"/>
    <property type="project" value="TreeGrafter"/>
</dbReference>
<keyword evidence="7 16" id="KW-0378">Hydrolase</keyword>
<evidence type="ECO:0000313" key="17">
    <source>
        <dbReference type="Proteomes" id="UP000318126"/>
    </source>
</evidence>
<dbReference type="GO" id="GO:0009986">
    <property type="term" value="C:cell surface"/>
    <property type="evidence" value="ECO:0007669"/>
    <property type="project" value="TreeGrafter"/>
</dbReference>
<evidence type="ECO:0000256" key="15">
    <source>
        <dbReference type="ARBA" id="ARBA00043078"/>
    </source>
</evidence>
<evidence type="ECO:0000256" key="1">
    <source>
        <dbReference type="ARBA" id="ARBA00004191"/>
    </source>
</evidence>
<sequence length="327" mass="37281">MESSNMFNNDNTTGITTMNLVHGNAICYSGYREGQNPGAGVYPSYEEIKEDLTILAKNWSYLRLYDCGPHAEIVLDVIRNEAFSFKIMLGADLGAEVSNPNCPWDANFDAQILQQNHVNNVAQIDKLILLAKQYPDIIFSVSIGNEASVEWTDHLVPVESLISYVRKIKNEITLPVTFCENYVPWTNKLAPLVAELDFLSIHTYPVWEYQTIESALDYTKQNYYSVANQYPDTPVCITEAGWACASNGRGIEPWNASQELQAIYYEQLIEWTTQEKILTFVFEAFDEQWKGSSHPLEPEKHWGLFNLDRTPKLVMQSLFQPQEEPAI</sequence>
<evidence type="ECO:0000313" key="16">
    <source>
        <dbReference type="EMBL" id="TRY15977.1"/>
    </source>
</evidence>
<keyword evidence="11" id="KW-0961">Cell wall biogenesis/degradation</keyword>
<comment type="function">
    <text evidence="13">Glucanases play a role in cell expansion during growth, in cell-cell fusion during mating, and in spore release during sporulation. This enzyme may be involved in beta-glucan degradation. Active on laminarin and lichenan.</text>
</comment>
<evidence type="ECO:0000256" key="2">
    <source>
        <dbReference type="ARBA" id="ARBA00004236"/>
    </source>
</evidence>
<dbReference type="GO" id="GO:0005886">
    <property type="term" value="C:plasma membrane"/>
    <property type="evidence" value="ECO:0007669"/>
    <property type="project" value="UniProtKB-SubCell"/>
</dbReference>
<evidence type="ECO:0000256" key="7">
    <source>
        <dbReference type="ARBA" id="ARBA00022801"/>
    </source>
</evidence>
<gene>
    <name evidence="16" type="ORF">FN961_03100</name>
</gene>
<dbReference type="PANTHER" id="PTHR16631">
    <property type="entry name" value="GLUCAN 1,3-BETA-GLUCOSIDASE"/>
    <property type="match status" value="1"/>
</dbReference>
<evidence type="ECO:0000256" key="11">
    <source>
        <dbReference type="ARBA" id="ARBA00023316"/>
    </source>
</evidence>
<evidence type="ECO:0000256" key="9">
    <source>
        <dbReference type="ARBA" id="ARBA00023180"/>
    </source>
</evidence>
<proteinExistence type="predicted"/>
<evidence type="ECO:0000256" key="6">
    <source>
        <dbReference type="ARBA" id="ARBA00022729"/>
    </source>
</evidence>
<evidence type="ECO:0000256" key="5">
    <source>
        <dbReference type="ARBA" id="ARBA00022525"/>
    </source>
</evidence>
<keyword evidence="4" id="KW-0134">Cell wall</keyword>
<dbReference type="InterPro" id="IPR050732">
    <property type="entry name" value="Beta-glucan_modifiers"/>
</dbReference>
<evidence type="ECO:0000256" key="14">
    <source>
        <dbReference type="ARBA" id="ARBA00042373"/>
    </source>
</evidence>
<comment type="caution">
    <text evidence="16">The sequence shown here is derived from an EMBL/GenBank/DDBJ whole genome shotgun (WGS) entry which is preliminary data.</text>
</comment>
<dbReference type="Proteomes" id="UP000318126">
    <property type="component" value="Unassembled WGS sequence"/>
</dbReference>
<dbReference type="GO" id="GO:0000272">
    <property type="term" value="P:polysaccharide catabolic process"/>
    <property type="evidence" value="ECO:0007669"/>
    <property type="project" value="UniProtKB-KW"/>
</dbReference>
<evidence type="ECO:0000256" key="13">
    <source>
        <dbReference type="ARBA" id="ARBA00037649"/>
    </source>
</evidence>
<keyword evidence="3" id="KW-1003">Cell membrane</keyword>
<keyword evidence="17" id="KW-1185">Reference proteome</keyword>
<dbReference type="InterPro" id="IPR000490">
    <property type="entry name" value="Glyco_hydro_17"/>
</dbReference>
<organism evidence="16 17">
    <name type="scientific">Shewanella hanedai</name>
    <name type="common">Alteromonas hanedai</name>
    <dbReference type="NCBI Taxonomy" id="25"/>
    <lineage>
        <taxon>Bacteria</taxon>
        <taxon>Pseudomonadati</taxon>
        <taxon>Pseudomonadota</taxon>
        <taxon>Gammaproteobacteria</taxon>
        <taxon>Alteromonadales</taxon>
        <taxon>Shewanellaceae</taxon>
        <taxon>Shewanella</taxon>
    </lineage>
</organism>
<dbReference type="AlphaFoldDB" id="A0A553JU33"/>
<dbReference type="SUPFAM" id="SSF51445">
    <property type="entry name" value="(Trans)glycosidases"/>
    <property type="match status" value="1"/>
</dbReference>
<keyword evidence="10" id="KW-0119">Carbohydrate metabolism</keyword>
<dbReference type="Pfam" id="PF00332">
    <property type="entry name" value="Glyco_hydro_17"/>
    <property type="match status" value="1"/>
</dbReference>
<dbReference type="GO" id="GO:0005576">
    <property type="term" value="C:extracellular region"/>
    <property type="evidence" value="ECO:0007669"/>
    <property type="project" value="TreeGrafter"/>
</dbReference>
<keyword evidence="8" id="KW-0472">Membrane</keyword>
<dbReference type="GO" id="GO:0071555">
    <property type="term" value="P:cell wall organization"/>
    <property type="evidence" value="ECO:0007669"/>
    <property type="project" value="UniProtKB-KW"/>
</dbReference>
<dbReference type="PANTHER" id="PTHR16631:SF17">
    <property type="entry name" value="GLUCAN ENDO-1,3-BETA-GLUCOSIDASE BTGC"/>
    <property type="match status" value="1"/>
</dbReference>
<evidence type="ECO:0000256" key="3">
    <source>
        <dbReference type="ARBA" id="ARBA00022475"/>
    </source>
</evidence>